<proteinExistence type="predicted"/>
<keyword evidence="2" id="KW-1185">Reference proteome</keyword>
<evidence type="ECO:0000313" key="2">
    <source>
        <dbReference type="Proteomes" id="UP000190827"/>
    </source>
</evidence>
<dbReference type="RefSeq" id="WP_079705333.1">
    <property type="nucleotide sequence ID" value="NZ_FUZO01000001.1"/>
</dbReference>
<evidence type="ECO:0000313" key="1">
    <source>
        <dbReference type="EMBL" id="SKC50479.1"/>
    </source>
</evidence>
<reference evidence="1 2" key="1">
    <citation type="submission" date="2017-02" db="EMBL/GenBank/DDBJ databases">
        <authorList>
            <person name="Varghese N."/>
            <person name="Submissions S."/>
        </authorList>
    </citation>
    <scope>NUCLEOTIDE SEQUENCE [LARGE SCALE GENOMIC DNA]</scope>
    <source>
        <strain evidence="1 2">VKM Ac-1787</strain>
    </source>
</reference>
<gene>
    <name evidence="1" type="ORF">SAMN06295973_1481</name>
</gene>
<name>A0ABY1LJR2_9MICO</name>
<protein>
    <submittedName>
        <fullName evidence="1">Uncharacterized protein</fullName>
    </submittedName>
</protein>
<accession>A0ABY1LJR2</accession>
<dbReference type="EMBL" id="FUZO01000001">
    <property type="protein sequence ID" value="SKC50479.1"/>
    <property type="molecule type" value="Genomic_DNA"/>
</dbReference>
<dbReference type="Proteomes" id="UP000190827">
    <property type="component" value="Unassembled WGS sequence"/>
</dbReference>
<comment type="caution">
    <text evidence="1">The sequence shown here is derived from an EMBL/GenBank/DDBJ whole genome shotgun (WGS) entry which is preliminary data.</text>
</comment>
<organism evidence="1 2">
    <name type="scientific">Plantibacter cousiniae</name>
    <name type="common">nom. nud.</name>
    <dbReference type="NCBI Taxonomy" id="199709"/>
    <lineage>
        <taxon>Bacteria</taxon>
        <taxon>Bacillati</taxon>
        <taxon>Actinomycetota</taxon>
        <taxon>Actinomycetes</taxon>
        <taxon>Micrococcales</taxon>
        <taxon>Microbacteriaceae</taxon>
        <taxon>Plantibacter</taxon>
    </lineage>
</organism>
<sequence length="69" mass="7625">MIYPDLCRACGAPYDEHDPRQLTLRRHLSCPSGLTASANVNRAARVAKALTTIADALRRRRGSIPRVHS</sequence>